<dbReference type="STRING" id="28085.Lcin_0239"/>
<evidence type="ECO:0000313" key="2">
    <source>
        <dbReference type="EMBL" id="STX35098.1"/>
    </source>
</evidence>
<keyword evidence="3" id="KW-1185">Reference proteome</keyword>
<dbReference type="Proteomes" id="UP000054854">
    <property type="component" value="Unassembled WGS sequence"/>
</dbReference>
<sequence length="79" mass="9432">MKAYQIYHKKKAELDREFSPTSSETTYLILDNDIVTDQFPNYIAKFLFVKLKDVKTLLINKNYNAYVSTSTYFNRRMYA</sequence>
<dbReference type="Proteomes" id="UP000255316">
    <property type="component" value="Unassembled WGS sequence"/>
</dbReference>
<evidence type="ECO:0000313" key="3">
    <source>
        <dbReference type="Proteomes" id="UP000054854"/>
    </source>
</evidence>
<proteinExistence type="predicted"/>
<protein>
    <submittedName>
        <fullName evidence="2">Uncharacterized protein</fullName>
    </submittedName>
</protein>
<gene>
    <name evidence="1" type="ORF">Lcin_0239</name>
    <name evidence="2" type="ORF">NCTC12438_01709</name>
</gene>
<evidence type="ECO:0000313" key="4">
    <source>
        <dbReference type="Proteomes" id="UP000255316"/>
    </source>
</evidence>
<dbReference type="EMBL" id="UGNX01000001">
    <property type="protein sequence ID" value="STX35098.1"/>
    <property type="molecule type" value="Genomic_DNA"/>
</dbReference>
<reference evidence="1 3" key="1">
    <citation type="submission" date="2015-11" db="EMBL/GenBank/DDBJ databases">
        <title>Genomic analysis of 38 Legionella species identifies large and diverse effector repertoires.</title>
        <authorList>
            <person name="Burstein D."/>
            <person name="Amaro F."/>
            <person name="Zusman T."/>
            <person name="Lifshitz Z."/>
            <person name="Cohen O."/>
            <person name="Gilbert J.A."/>
            <person name="Pupko T."/>
            <person name="Shuman H.A."/>
            <person name="Segal G."/>
        </authorList>
    </citation>
    <scope>NUCLEOTIDE SEQUENCE [LARGE SCALE GENOMIC DNA]</scope>
    <source>
        <strain evidence="1 3">CDC#72-OH-14</strain>
    </source>
</reference>
<name>A0A378IIK8_9GAMM</name>
<evidence type="ECO:0000313" key="1">
    <source>
        <dbReference type="EMBL" id="KTC93201.1"/>
    </source>
</evidence>
<reference evidence="2 4" key="2">
    <citation type="submission" date="2018-06" db="EMBL/GenBank/DDBJ databases">
        <authorList>
            <consortium name="Pathogen Informatics"/>
            <person name="Doyle S."/>
        </authorList>
    </citation>
    <scope>NUCLEOTIDE SEQUENCE [LARGE SCALE GENOMIC DNA]</scope>
    <source>
        <strain evidence="2 4">NCTC12438</strain>
    </source>
</reference>
<organism evidence="2 4">
    <name type="scientific">Legionella cincinnatiensis</name>
    <dbReference type="NCBI Taxonomy" id="28085"/>
    <lineage>
        <taxon>Bacteria</taxon>
        <taxon>Pseudomonadati</taxon>
        <taxon>Pseudomonadota</taxon>
        <taxon>Gammaproteobacteria</taxon>
        <taxon>Legionellales</taxon>
        <taxon>Legionellaceae</taxon>
        <taxon>Legionella</taxon>
    </lineage>
</organism>
<dbReference type="AlphaFoldDB" id="A0A378IIK8"/>
<accession>A0A378IIK8</accession>
<dbReference type="RefSeq" id="WP_058463486.1">
    <property type="nucleotide sequence ID" value="NZ_CAAAHQ010000001.1"/>
</dbReference>
<dbReference type="EMBL" id="LNXX01000005">
    <property type="protein sequence ID" value="KTC93201.1"/>
    <property type="molecule type" value="Genomic_DNA"/>
</dbReference>